<dbReference type="GO" id="GO:0070205">
    <property type="term" value="F:2-succinyl-6-hydroxy-2,4-cyclohexadiene-1-carboxylate synthase activity"/>
    <property type="evidence" value="ECO:0007669"/>
    <property type="project" value="UniProtKB-UniRule"/>
</dbReference>
<dbReference type="Proteomes" id="UP000245362">
    <property type="component" value="Unassembled WGS sequence"/>
</dbReference>
<dbReference type="PANTHER" id="PTHR42916">
    <property type="entry name" value="2-SUCCINYL-5-ENOLPYRUVYL-6-HYDROXY-3-CYCLOHEXENE-1-CARBOXYLATE SYNTHASE"/>
    <property type="match status" value="1"/>
</dbReference>
<dbReference type="EC" id="4.2.99.20" evidence="3"/>
<evidence type="ECO:0000313" key="5">
    <source>
        <dbReference type="EMBL" id="PWI34287.1"/>
    </source>
</evidence>
<dbReference type="Gene3D" id="3.40.50.1820">
    <property type="entry name" value="alpha/beta hydrolase"/>
    <property type="match status" value="1"/>
</dbReference>
<evidence type="ECO:0000256" key="2">
    <source>
        <dbReference type="ARBA" id="ARBA00023239"/>
    </source>
</evidence>
<feature type="domain" description="AB hydrolase-1" evidence="4">
    <location>
        <begin position="20"/>
        <end position="256"/>
    </location>
</feature>
<dbReference type="UniPathway" id="UPA01057">
    <property type="reaction ID" value="UER00900"/>
</dbReference>
<dbReference type="NCBIfam" id="TIGR03695">
    <property type="entry name" value="menH_SHCHC"/>
    <property type="match status" value="1"/>
</dbReference>
<name>A0A2U3BBX9_9VIBR</name>
<dbReference type="NCBIfam" id="NF008340">
    <property type="entry name" value="PRK11126.1"/>
    <property type="match status" value="1"/>
</dbReference>
<organism evidence="5 6">
    <name type="scientific">Vibrio albus</name>
    <dbReference type="NCBI Taxonomy" id="2200953"/>
    <lineage>
        <taxon>Bacteria</taxon>
        <taxon>Pseudomonadati</taxon>
        <taxon>Pseudomonadota</taxon>
        <taxon>Gammaproteobacteria</taxon>
        <taxon>Vibrionales</taxon>
        <taxon>Vibrionaceae</taxon>
        <taxon>Vibrio</taxon>
    </lineage>
</organism>
<keyword evidence="6" id="KW-1185">Reference proteome</keyword>
<proteinExistence type="inferred from homology"/>
<dbReference type="GO" id="GO:0009234">
    <property type="term" value="P:menaquinone biosynthetic process"/>
    <property type="evidence" value="ECO:0007669"/>
    <property type="project" value="UniProtKB-UniRule"/>
</dbReference>
<evidence type="ECO:0000259" key="4">
    <source>
        <dbReference type="Pfam" id="PF12697"/>
    </source>
</evidence>
<dbReference type="RefSeq" id="WP_109318625.1">
    <property type="nucleotide sequence ID" value="NZ_QFWT01000002.1"/>
</dbReference>
<dbReference type="EMBL" id="QFWT01000002">
    <property type="protein sequence ID" value="PWI34287.1"/>
    <property type="molecule type" value="Genomic_DNA"/>
</dbReference>
<comment type="function">
    <text evidence="3">Catalyzes a proton abstraction reaction that results in 2,5-elimination of pyruvate from 2-succinyl-5-enolpyruvyl-6-hydroxy-3-cyclohexene-1-carboxylate (SEPHCHC) and the formation of 2-succinyl-6-hydroxy-2,4-cyclohexadiene-1-carboxylate (SHCHC).</text>
</comment>
<gene>
    <name evidence="3" type="primary">menH</name>
    <name evidence="5" type="ORF">DI392_04020</name>
</gene>
<dbReference type="HAMAP" id="MF_01660">
    <property type="entry name" value="MenH"/>
    <property type="match status" value="1"/>
</dbReference>
<comment type="similarity">
    <text evidence="3">Belongs to the AB hydrolase superfamily. MenH family.</text>
</comment>
<comment type="caution">
    <text evidence="5">The sequence shown here is derived from an EMBL/GenBank/DDBJ whole genome shotgun (WGS) entry which is preliminary data.</text>
</comment>
<dbReference type="PANTHER" id="PTHR42916:SF1">
    <property type="entry name" value="PROTEIN PHYLLO, CHLOROPLASTIC"/>
    <property type="match status" value="1"/>
</dbReference>
<dbReference type="SUPFAM" id="SSF53474">
    <property type="entry name" value="alpha/beta-Hydrolases"/>
    <property type="match status" value="1"/>
</dbReference>
<dbReference type="AlphaFoldDB" id="A0A2U3BBX9"/>
<accession>A0A2U3BBX9</accession>
<keyword evidence="2 3" id="KW-0456">Lyase</keyword>
<comment type="catalytic activity">
    <reaction evidence="3">
        <text>5-enolpyruvoyl-6-hydroxy-2-succinyl-cyclohex-3-ene-1-carboxylate = (1R,6R)-6-hydroxy-2-succinyl-cyclohexa-2,4-diene-1-carboxylate + pyruvate</text>
        <dbReference type="Rhea" id="RHEA:25597"/>
        <dbReference type="ChEBI" id="CHEBI:15361"/>
        <dbReference type="ChEBI" id="CHEBI:58689"/>
        <dbReference type="ChEBI" id="CHEBI:58818"/>
        <dbReference type="EC" id="4.2.99.20"/>
    </reaction>
</comment>
<reference evidence="5 6" key="1">
    <citation type="submission" date="2018-05" db="EMBL/GenBank/DDBJ databases">
        <title>Vibrio limimaris sp. nov., isolated from marine sediment.</title>
        <authorList>
            <person name="Li C.-M."/>
        </authorList>
    </citation>
    <scope>NUCLEOTIDE SEQUENCE [LARGE SCALE GENOMIC DNA]</scope>
    <source>
        <strain evidence="5 6">E4404</strain>
    </source>
</reference>
<dbReference type="UniPathway" id="UPA00079"/>
<sequence>MLCANYTSATSVENGKAETLIFLHGLLGDGSDWNDVVSELTDYNILTIDLPGHGGSRAVSCDGFEHCCALIQDAIRHGLPEKKGLPEEKPQQPLFLIGYSLGARIMMYGLTHNGFSQLNIGGGVIEGGNFGLDSEQEKQTRFINDQAWARRFQQESIEQVLFAWYGQPVFSSLNPEQKQHMVQKRSHNQGKAVADMLLATSLAKQPYLLNQLRQCDIPVHYLCGTQDKKFSELAKQSGLSFTCVENAGHNAHSDQPRHYATLIRTIVTQIQTKQLE</sequence>
<comment type="pathway">
    <text evidence="3">Quinol/quinone metabolism; menaquinone biosynthesis.</text>
</comment>
<dbReference type="Pfam" id="PF12697">
    <property type="entry name" value="Abhydrolase_6"/>
    <property type="match status" value="1"/>
</dbReference>
<evidence type="ECO:0000313" key="6">
    <source>
        <dbReference type="Proteomes" id="UP000245362"/>
    </source>
</evidence>
<dbReference type="InterPro" id="IPR029058">
    <property type="entry name" value="AB_hydrolase_fold"/>
</dbReference>
<keyword evidence="1 3" id="KW-0474">Menaquinone biosynthesis</keyword>
<dbReference type="OrthoDB" id="9808398at2"/>
<comment type="subunit">
    <text evidence="3">Monomer.</text>
</comment>
<evidence type="ECO:0000256" key="1">
    <source>
        <dbReference type="ARBA" id="ARBA00022428"/>
    </source>
</evidence>
<dbReference type="InterPro" id="IPR000073">
    <property type="entry name" value="AB_hydrolase_1"/>
</dbReference>
<protein>
    <recommendedName>
        <fullName evidence="3">Putative 2-succinyl-6-hydroxy-2,4-cyclohexadiene-1-carboxylate synthase</fullName>
        <shortName evidence="3">SHCHC synthase</shortName>
        <ecNumber evidence="3">4.2.99.20</ecNumber>
    </recommendedName>
</protein>
<comment type="pathway">
    <text evidence="3">Quinol/quinone metabolism; 1,4-dihydroxy-2-naphthoate biosynthesis; 1,4-dihydroxy-2-naphthoate from chorismate: step 3/7.</text>
</comment>
<dbReference type="InterPro" id="IPR022485">
    <property type="entry name" value="SHCHC_synthase_MenH"/>
</dbReference>
<evidence type="ECO:0000256" key="3">
    <source>
        <dbReference type="HAMAP-Rule" id="MF_01660"/>
    </source>
</evidence>